<dbReference type="Pfam" id="PF04427">
    <property type="entry name" value="Brix"/>
    <property type="match status" value="1"/>
</dbReference>
<gene>
    <name evidence="3" type="ORF">BOX15_Mlig000725g1</name>
</gene>
<dbReference type="PROSITE" id="PS50833">
    <property type="entry name" value="BRIX"/>
    <property type="match status" value="1"/>
</dbReference>
<name>A0A267DNH5_9PLAT</name>
<dbReference type="AlphaFoldDB" id="A0A267DNH5"/>
<organism evidence="3 4">
    <name type="scientific">Macrostomum lignano</name>
    <dbReference type="NCBI Taxonomy" id="282301"/>
    <lineage>
        <taxon>Eukaryota</taxon>
        <taxon>Metazoa</taxon>
        <taxon>Spiralia</taxon>
        <taxon>Lophotrochozoa</taxon>
        <taxon>Platyhelminthes</taxon>
        <taxon>Rhabditophora</taxon>
        <taxon>Macrostomorpha</taxon>
        <taxon>Macrostomida</taxon>
        <taxon>Macrostomidae</taxon>
        <taxon>Macrostomum</taxon>
    </lineage>
</organism>
<evidence type="ECO:0000259" key="2">
    <source>
        <dbReference type="PROSITE" id="PS50833"/>
    </source>
</evidence>
<accession>A0A267DNH5</accession>
<proteinExistence type="predicted"/>
<dbReference type="EMBL" id="NIVC01003576">
    <property type="protein sequence ID" value="PAA50726.1"/>
    <property type="molecule type" value="Genomic_DNA"/>
</dbReference>
<dbReference type="GO" id="GO:0042134">
    <property type="term" value="F:rRNA primary transcript binding"/>
    <property type="evidence" value="ECO:0007669"/>
    <property type="project" value="InterPro"/>
</dbReference>
<dbReference type="GO" id="GO:0000470">
    <property type="term" value="P:maturation of LSU-rRNA"/>
    <property type="evidence" value="ECO:0007669"/>
    <property type="project" value="TreeGrafter"/>
</dbReference>
<dbReference type="PANTHER" id="PTHR22734:SF3">
    <property type="entry name" value="RIBOSOME PRODUCTION FACTOR 1"/>
    <property type="match status" value="1"/>
</dbReference>
<dbReference type="GO" id="GO:0000460">
    <property type="term" value="P:maturation of 5.8S rRNA"/>
    <property type="evidence" value="ECO:0007669"/>
    <property type="project" value="TreeGrafter"/>
</dbReference>
<feature type="compositionally biased region" description="Basic and acidic residues" evidence="1">
    <location>
        <begin position="71"/>
        <end position="81"/>
    </location>
</feature>
<feature type="non-terminal residue" evidence="3">
    <location>
        <position position="1"/>
    </location>
</feature>
<evidence type="ECO:0000256" key="1">
    <source>
        <dbReference type="SAM" id="MobiDB-lite"/>
    </source>
</evidence>
<dbReference type="Proteomes" id="UP000215902">
    <property type="component" value="Unassembled WGS sequence"/>
</dbReference>
<sequence length="367" mass="40528">AQTKTMPNKNKSAVNASNSGPPRPDSNDNKKQKTNKKPKKDDASSIVGLKQRLSSIRNKQRRQAAYQQVRQAERKAKEAAVKLRRRNGADNGAAGPAKEPHTLESLRLPDATMTGPAGDAEVDAEEAADEFADILDAAGAGGEGQARLPRLLVTHADEVGRRTAAFCRCLARTVPNAVFCRRRRLPLGRVLAAAKAKEFTAVMIIGEHDKKPCTALLTHLPAGPTFAFRLSSVRLPRELPRPPEDDKPETVAPQVLCNRFHTRLGRRVARGLAAIFPGASGVRRHARVVTFHNQRDYVFFRHHRYILRQPGSGAKPGAKPRCALQEVGPRFTLKLRSLQTGPLGAGGGYEWLHKRHEMDQSRRRFFL</sequence>
<feature type="region of interest" description="Disordered" evidence="1">
    <location>
        <begin position="1"/>
        <end position="103"/>
    </location>
</feature>
<dbReference type="SMART" id="SM00879">
    <property type="entry name" value="Brix"/>
    <property type="match status" value="1"/>
</dbReference>
<dbReference type="OrthoDB" id="10253204at2759"/>
<evidence type="ECO:0000313" key="3">
    <source>
        <dbReference type="EMBL" id="PAA50726.1"/>
    </source>
</evidence>
<dbReference type="InterPro" id="IPR044281">
    <property type="entry name" value="IMP4/RPF1"/>
</dbReference>
<dbReference type="GO" id="GO:0030687">
    <property type="term" value="C:preribosome, large subunit precursor"/>
    <property type="evidence" value="ECO:0007669"/>
    <property type="project" value="TreeGrafter"/>
</dbReference>
<comment type="caution">
    <text evidence="3">The sequence shown here is derived from an EMBL/GenBank/DDBJ whole genome shotgun (WGS) entry which is preliminary data.</text>
</comment>
<evidence type="ECO:0000313" key="4">
    <source>
        <dbReference type="Proteomes" id="UP000215902"/>
    </source>
</evidence>
<reference evidence="3 4" key="1">
    <citation type="submission" date="2017-06" db="EMBL/GenBank/DDBJ databases">
        <title>A platform for efficient transgenesis in Macrostomum lignano, a flatworm model organism for stem cell research.</title>
        <authorList>
            <person name="Berezikov E."/>
        </authorList>
    </citation>
    <scope>NUCLEOTIDE SEQUENCE [LARGE SCALE GENOMIC DNA]</scope>
    <source>
        <strain evidence="3">DV1</strain>
        <tissue evidence="3">Whole organism</tissue>
    </source>
</reference>
<dbReference type="SUPFAM" id="SSF52954">
    <property type="entry name" value="Class II aaRS ABD-related"/>
    <property type="match status" value="1"/>
</dbReference>
<feature type="domain" description="Brix" evidence="2">
    <location>
        <begin position="149"/>
        <end position="344"/>
    </location>
</feature>
<dbReference type="PANTHER" id="PTHR22734">
    <property type="entry name" value="U3 SMALL NUCLEOLAR RIBONUCLEOPROTEIN PROTEIN IMP4"/>
    <property type="match status" value="1"/>
</dbReference>
<dbReference type="GO" id="GO:0005730">
    <property type="term" value="C:nucleolus"/>
    <property type="evidence" value="ECO:0007669"/>
    <property type="project" value="TreeGrafter"/>
</dbReference>
<dbReference type="Gene3D" id="3.40.50.10480">
    <property type="entry name" value="Probable brix-domain ribosomal biogenesis protein"/>
    <property type="match status" value="1"/>
</dbReference>
<keyword evidence="4" id="KW-1185">Reference proteome</keyword>
<protein>
    <recommendedName>
        <fullName evidence="2">Brix domain-containing protein</fullName>
    </recommendedName>
</protein>
<dbReference type="InterPro" id="IPR007109">
    <property type="entry name" value="Brix"/>
</dbReference>
<feature type="compositionally biased region" description="Low complexity" evidence="1">
    <location>
        <begin position="8"/>
        <end position="19"/>
    </location>
</feature>
<dbReference type="STRING" id="282301.A0A267DNH5"/>